<evidence type="ECO:0000313" key="4">
    <source>
        <dbReference type="Proteomes" id="UP001154114"/>
    </source>
</evidence>
<dbReference type="AlphaFoldDB" id="A0A9N8Q0L3"/>
<reference evidence="3" key="1">
    <citation type="submission" date="2021-12" db="EMBL/GenBank/DDBJ databases">
        <authorList>
            <person name="King R."/>
        </authorList>
    </citation>
    <scope>NUCLEOTIDE SEQUENCE</scope>
</reference>
<feature type="region of interest" description="Disordered" evidence="1">
    <location>
        <begin position="270"/>
        <end position="308"/>
    </location>
</feature>
<evidence type="ECO:0000313" key="3">
    <source>
        <dbReference type="EMBL" id="CAD0200729.1"/>
    </source>
</evidence>
<proteinExistence type="predicted"/>
<dbReference type="OrthoDB" id="7464867at2759"/>
<evidence type="ECO:0000256" key="1">
    <source>
        <dbReference type="SAM" id="MobiDB-lite"/>
    </source>
</evidence>
<accession>A0A9N8Q0L3</accession>
<sequence>MSLLFQLLLAVGVNVSQACPWLPPHYYLVGREGDEEPPINQKFVTSNSNAKSKGLNRYSLLATLLRKREPVPEPLHGEVYEEDQPIITKTSITIKQSKGLGKDKLVTTQSRHKKMLYEPLYDEVYDENELALSENYHEKNLESQSRLKDPAYEPLYDEILSRKSELEEIDKDALSKLSDEDRELLLTELTAAERMALLLELEKAKNLPIDENRFGDFATGGFAGIGAKIGAGAGGYLGGRLAGPIGAKLGSAAGAYLGAAAASRLEATFRGRNPNNRGNSVAPLPPPPNQQGFQYGGQLSGSYGTYSG</sequence>
<dbReference type="Proteomes" id="UP001154114">
    <property type="component" value="Chromosome 13"/>
</dbReference>
<name>A0A9N8Q0L3_CHRIL</name>
<protein>
    <submittedName>
        <fullName evidence="3">Uncharacterized protein</fullName>
    </submittedName>
</protein>
<evidence type="ECO:0000256" key="2">
    <source>
        <dbReference type="SAM" id="SignalP"/>
    </source>
</evidence>
<keyword evidence="2" id="KW-0732">Signal</keyword>
<dbReference type="EMBL" id="LR824016">
    <property type="protein sequence ID" value="CAD0200729.1"/>
    <property type="molecule type" value="Genomic_DNA"/>
</dbReference>
<feature type="signal peptide" evidence="2">
    <location>
        <begin position="1"/>
        <end position="18"/>
    </location>
</feature>
<feature type="chain" id="PRO_5040263593" evidence="2">
    <location>
        <begin position="19"/>
        <end position="308"/>
    </location>
</feature>
<gene>
    <name evidence="3" type="ORF">CINC_LOCUS2412</name>
</gene>
<keyword evidence="4" id="KW-1185">Reference proteome</keyword>
<organism evidence="3 4">
    <name type="scientific">Chrysodeixis includens</name>
    <name type="common">Soybean looper</name>
    <name type="synonym">Pseudoplusia includens</name>
    <dbReference type="NCBI Taxonomy" id="689277"/>
    <lineage>
        <taxon>Eukaryota</taxon>
        <taxon>Metazoa</taxon>
        <taxon>Ecdysozoa</taxon>
        <taxon>Arthropoda</taxon>
        <taxon>Hexapoda</taxon>
        <taxon>Insecta</taxon>
        <taxon>Pterygota</taxon>
        <taxon>Neoptera</taxon>
        <taxon>Endopterygota</taxon>
        <taxon>Lepidoptera</taxon>
        <taxon>Glossata</taxon>
        <taxon>Ditrysia</taxon>
        <taxon>Noctuoidea</taxon>
        <taxon>Noctuidae</taxon>
        <taxon>Plusiinae</taxon>
        <taxon>Chrysodeixis</taxon>
    </lineage>
</organism>